<dbReference type="GO" id="GO:0005886">
    <property type="term" value="C:plasma membrane"/>
    <property type="evidence" value="ECO:0007669"/>
    <property type="project" value="UniProtKB-SubCell"/>
</dbReference>
<dbReference type="GO" id="GO:0017004">
    <property type="term" value="P:cytochrome complex assembly"/>
    <property type="evidence" value="ECO:0007669"/>
    <property type="project" value="UniProtKB-KW"/>
</dbReference>
<keyword evidence="5 12" id="KW-0813">Transport</keyword>
<evidence type="ECO:0000256" key="11">
    <source>
        <dbReference type="ARBA" id="ARBA00023136"/>
    </source>
</evidence>
<dbReference type="InterPro" id="IPR007078">
    <property type="entry name" value="Haem_export_protD_CcmD"/>
</dbReference>
<evidence type="ECO:0000256" key="7">
    <source>
        <dbReference type="ARBA" id="ARBA00022519"/>
    </source>
</evidence>
<comment type="function">
    <text evidence="1 12">Required for the export of heme to the periplasm for the biogenesis of c-type cytochromes.</text>
</comment>
<dbReference type="STRING" id="1293891.TMES_03825"/>
<evidence type="ECO:0000256" key="8">
    <source>
        <dbReference type="ARBA" id="ARBA00022692"/>
    </source>
</evidence>
<evidence type="ECO:0000256" key="4">
    <source>
        <dbReference type="ARBA" id="ARBA00016461"/>
    </source>
</evidence>
<evidence type="ECO:0000256" key="5">
    <source>
        <dbReference type="ARBA" id="ARBA00022448"/>
    </source>
</evidence>
<keyword evidence="8 12" id="KW-0812">Transmembrane</keyword>
<reference evidence="13 14" key="1">
    <citation type="submission" date="2014-03" db="EMBL/GenBank/DDBJ databases">
        <title>The draft genome sequence of Thalassospira mesophila JCM 18969.</title>
        <authorList>
            <person name="Lai Q."/>
            <person name="Shao Z."/>
        </authorList>
    </citation>
    <scope>NUCLEOTIDE SEQUENCE [LARGE SCALE GENOMIC DNA]</scope>
    <source>
        <strain evidence="13 14">JCM 18969</strain>
    </source>
</reference>
<evidence type="ECO:0000256" key="2">
    <source>
        <dbReference type="ARBA" id="ARBA00004377"/>
    </source>
</evidence>
<dbReference type="GO" id="GO:0015886">
    <property type="term" value="P:heme transport"/>
    <property type="evidence" value="ECO:0007669"/>
    <property type="project" value="InterPro"/>
</dbReference>
<comment type="subcellular location">
    <subcellularLocation>
        <location evidence="2 12">Cell inner membrane</location>
        <topology evidence="2 12">Single-pass membrane protein</topology>
    </subcellularLocation>
</comment>
<evidence type="ECO:0000256" key="10">
    <source>
        <dbReference type="ARBA" id="ARBA00022989"/>
    </source>
</evidence>
<dbReference type="GO" id="GO:1903607">
    <property type="term" value="P:cytochrome c biosynthetic process"/>
    <property type="evidence" value="ECO:0007669"/>
    <property type="project" value="TreeGrafter"/>
</dbReference>
<dbReference type="AlphaFoldDB" id="A0A1Y2L4S8"/>
<evidence type="ECO:0000256" key="1">
    <source>
        <dbReference type="ARBA" id="ARBA00002442"/>
    </source>
</evidence>
<protein>
    <recommendedName>
        <fullName evidence="4 12">Heme exporter protein D</fullName>
    </recommendedName>
</protein>
<evidence type="ECO:0000256" key="9">
    <source>
        <dbReference type="ARBA" id="ARBA00022748"/>
    </source>
</evidence>
<keyword evidence="11 12" id="KW-0472">Membrane</keyword>
<evidence type="ECO:0000313" key="13">
    <source>
        <dbReference type="EMBL" id="OSQ40812.1"/>
    </source>
</evidence>
<dbReference type="EMBL" id="JFKA01000001">
    <property type="protein sequence ID" value="OSQ40812.1"/>
    <property type="molecule type" value="Genomic_DNA"/>
</dbReference>
<evidence type="ECO:0000313" key="14">
    <source>
        <dbReference type="Proteomes" id="UP000193391"/>
    </source>
</evidence>
<gene>
    <name evidence="13" type="ORF">TMES_03825</name>
</gene>
<keyword evidence="7 12" id="KW-0997">Cell inner membrane</keyword>
<organism evidence="13 14">
    <name type="scientific">Thalassospira mesophila</name>
    <dbReference type="NCBI Taxonomy" id="1293891"/>
    <lineage>
        <taxon>Bacteria</taxon>
        <taxon>Pseudomonadati</taxon>
        <taxon>Pseudomonadota</taxon>
        <taxon>Alphaproteobacteria</taxon>
        <taxon>Rhodospirillales</taxon>
        <taxon>Thalassospiraceae</taxon>
        <taxon>Thalassospira</taxon>
    </lineage>
</organism>
<name>A0A1Y2L4S8_9PROT</name>
<keyword evidence="14" id="KW-1185">Reference proteome</keyword>
<dbReference type="RefSeq" id="WP_085579510.1">
    <property type="nucleotide sequence ID" value="NZ_JFKA01000001.1"/>
</dbReference>
<dbReference type="Proteomes" id="UP000193391">
    <property type="component" value="Unassembled WGS sequence"/>
</dbReference>
<feature type="transmembrane region" description="Helical" evidence="12">
    <location>
        <begin position="12"/>
        <end position="33"/>
    </location>
</feature>
<accession>A0A1Y2L4S8</accession>
<comment type="caution">
    <text evidence="13">The sequence shown here is derived from an EMBL/GenBank/DDBJ whole genome shotgun (WGS) entry which is preliminary data.</text>
</comment>
<evidence type="ECO:0000256" key="12">
    <source>
        <dbReference type="RuleBase" id="RU363101"/>
    </source>
</evidence>
<keyword evidence="9 12" id="KW-0201">Cytochrome c-type biogenesis</keyword>
<evidence type="ECO:0000256" key="3">
    <source>
        <dbReference type="ARBA" id="ARBA00008741"/>
    </source>
</evidence>
<dbReference type="PANTHER" id="PTHR37531">
    <property type="entry name" value="HEME EXPORTER PROTEIN D"/>
    <property type="match status" value="1"/>
</dbReference>
<dbReference type="Pfam" id="PF04995">
    <property type="entry name" value="CcmD"/>
    <property type="match status" value="1"/>
</dbReference>
<evidence type="ECO:0000256" key="6">
    <source>
        <dbReference type="ARBA" id="ARBA00022475"/>
    </source>
</evidence>
<comment type="similarity">
    <text evidence="3 12">Belongs to the CcmD/CycX/HelD family.</text>
</comment>
<dbReference type="NCBIfam" id="TIGR03141">
    <property type="entry name" value="cytochro_ccmD"/>
    <property type="match status" value="1"/>
</dbReference>
<dbReference type="PANTHER" id="PTHR37531:SF1">
    <property type="entry name" value="HEME EXPORTER PROTEIN D"/>
    <property type="match status" value="1"/>
</dbReference>
<keyword evidence="10 12" id="KW-1133">Transmembrane helix</keyword>
<dbReference type="InterPro" id="IPR052075">
    <property type="entry name" value="Heme_exporter_D"/>
</dbReference>
<proteinExistence type="inferred from homology"/>
<keyword evidence="6 12" id="KW-1003">Cell membrane</keyword>
<sequence>MTDFFEMGGYAGYVWSSYGLATIALLVLLMVSLRGLTKSRRDLAHLETLLKSRRPRRKKAPVRQP</sequence>